<dbReference type="AlphaFoldDB" id="A0A086J198"/>
<dbReference type="Proteomes" id="UP000054524">
    <property type="component" value="Unassembled WGS sequence"/>
</dbReference>
<evidence type="ECO:0000256" key="1">
    <source>
        <dbReference type="SAM" id="MobiDB-lite"/>
    </source>
</evidence>
<protein>
    <recommendedName>
        <fullName evidence="5">VWFA domain-containing protein</fullName>
    </recommendedName>
</protein>
<evidence type="ECO:0000256" key="2">
    <source>
        <dbReference type="SAM" id="SignalP"/>
    </source>
</evidence>
<keyword evidence="2" id="KW-0732">Signal</keyword>
<proteinExistence type="predicted"/>
<dbReference type="GeneID" id="77676878"/>
<organism evidence="3 4">
    <name type="scientific">Nematocida ausubeli (strain ATCC PRA-371 / ERTm2)</name>
    <name type="common">Nematode killer fungus</name>
    <dbReference type="NCBI Taxonomy" id="1913371"/>
    <lineage>
        <taxon>Eukaryota</taxon>
        <taxon>Fungi</taxon>
        <taxon>Fungi incertae sedis</taxon>
        <taxon>Microsporidia</taxon>
        <taxon>Nematocida</taxon>
    </lineage>
</organism>
<evidence type="ECO:0000313" key="4">
    <source>
        <dbReference type="Proteomes" id="UP000054524"/>
    </source>
</evidence>
<reference evidence="3 4" key="1">
    <citation type="journal article" date="2014" name="Genome Announc.">
        <title>Genome Sequence of the Microsporidian Species Nematocida sp1 Strain ERTm6 (ATCC PRA-372).</title>
        <authorList>
            <person name="Bakowski M.A."/>
            <person name="Priest M."/>
            <person name="Young S."/>
            <person name="Cuomo C.A."/>
            <person name="Troemel E.R."/>
        </authorList>
    </citation>
    <scope>NUCLEOTIDE SEQUENCE [LARGE SCALE GENOMIC DNA]</scope>
    <source>
        <strain evidence="3 4">ERTm6</strain>
    </source>
</reference>
<feature type="signal peptide" evidence="2">
    <location>
        <begin position="1"/>
        <end position="20"/>
    </location>
</feature>
<name>A0A086J198_NEMA1</name>
<gene>
    <name evidence="3" type="ORF">NESG_01905</name>
</gene>
<feature type="region of interest" description="Disordered" evidence="1">
    <location>
        <begin position="691"/>
        <end position="751"/>
    </location>
</feature>
<evidence type="ECO:0008006" key="5">
    <source>
        <dbReference type="Google" id="ProtNLM"/>
    </source>
</evidence>
<comment type="caution">
    <text evidence="3">The sequence shown here is derived from an EMBL/GenBank/DDBJ whole genome shotgun (WGS) entry which is preliminary data.</text>
</comment>
<feature type="compositionally biased region" description="Basic and acidic residues" evidence="1">
    <location>
        <begin position="691"/>
        <end position="723"/>
    </location>
</feature>
<feature type="chain" id="PRO_5001807770" description="VWFA domain-containing protein" evidence="2">
    <location>
        <begin position="21"/>
        <end position="766"/>
    </location>
</feature>
<keyword evidence="4" id="KW-1185">Reference proteome</keyword>
<evidence type="ECO:0000313" key="3">
    <source>
        <dbReference type="EMBL" id="KFG25916.1"/>
    </source>
</evidence>
<sequence length="766" mass="87152">MKVQILCAVVGLFLTGKCHDSVYMGVDSSVFVPCVNTFDSSFITSGNTAGKKIEKEKTIIIDYSGAKTDGNQPIKSITKGIYFPQVIASEDMKIACFINKNVKISPETDARTVKVDDLYTEVPDIAVYKAYLNKALKKYRKNRTVLSLGMTTRGYFSPETQKTLLHAMKEVAPIAQIQLLTDGMAQAVDRILSSKRKTGHIVTYTMRGSKMAAEIFYFKKDDDVKKGSEIFLLNQEIFEGYSDFAVITLIYNYILGEIKKLINEKYPALQYDLVGTPCLSFSQDALPADEKDAIQVAEPEKTFSVEILPLIDLALQSIWKIRVKADQGSDLVIDNLDEVQYIRTLSITLLEKSEDGKSLVLLPHAQKEQIEIDLIPLHHTLMEYVKETKGFIGKMIEKTEETLKNMQNQTENKENAENEEMHRDVSIYNDIFNPQEYLNMMHSLNISDAFTPSKSDLASAPLHMKRTNITIRDKQERAKYQVEYSSTSIGDSFRLYSLNGELKKWTFYTTALNHEMEIKETLHSLITGSVETEEYKNLVKKYGKARIASLQETVNLICNGRSLKEVTHSKDYPEIAKNYQKMVSDAEKELFLNKEIETLQKNLPSLIKKALGLVKKRQETIPEPCDNLVSFLARNKVVGNEVQMEEAYSMDMPLNKKAELKRRLKTIEDGVNYRKYMIETEYTQHLEAQEKMKAEQKKAEEMQKEEEKKEAETLFPEQTKEESEGAPLKSDGATESEEVISEIGKKEEETGKTAAFDELPILKEIL</sequence>
<dbReference type="EMBL" id="AKIJ01000004">
    <property type="protein sequence ID" value="KFG25916.1"/>
    <property type="molecule type" value="Genomic_DNA"/>
</dbReference>
<dbReference type="RefSeq" id="XP_052904471.1">
    <property type="nucleotide sequence ID" value="XM_053049521.1"/>
</dbReference>
<dbReference type="HOGENOM" id="CLU_019615_0_0_1"/>
<accession>A0A086J198</accession>